<sequence>MTRSAAPVTVLVVDDSSFFRRFLTRTLGADPGIEVIGEAASAEEAHEFVMARRPDVITLDLEMPGLGGMQFLRQTVARLRIPTIVVSSSTQLGARRSIEALEAGAVDVMPKPQGVAPGMVDNIALATIAARVRAVAQVDMHRMKSPVSDPAPVPSPTLAAPVLSRDWVIALGASTGGVQALGSLLQALPANCPPVVIVQHMPAGFTEAFARRLNATCAIEVREAQHGDRLSPGLALIAPGGERHMRLRRAASGALAVELVTGDPVCFSMPSVDVLLTSAAQVAAPRLSAAVLTGMGSDGANGLLAARLAGAQTYVQDEATSLVFGMPARAWERGAALAQVPLDQMAAQLLASVGTTSATQRAPAAPAPRMTHRGV</sequence>
<dbReference type="GO" id="GO:0050568">
    <property type="term" value="F:protein-glutamine glutaminase activity"/>
    <property type="evidence" value="ECO:0007669"/>
    <property type="project" value="UniProtKB-UniRule"/>
</dbReference>
<dbReference type="PROSITE" id="PS50122">
    <property type="entry name" value="CHEB"/>
    <property type="match status" value="1"/>
</dbReference>
<keyword evidence="2 5" id="KW-0145">Chemotaxis</keyword>
<dbReference type="PANTHER" id="PTHR42872:SF6">
    <property type="entry name" value="PROTEIN-GLUTAMATE METHYLESTERASE_PROTEIN-GLUTAMINE GLUTAMINASE"/>
    <property type="match status" value="1"/>
</dbReference>
<comment type="domain">
    <text evidence="5">Contains a C-terminal catalytic domain, and an N-terminal region which modulates catalytic activity.</text>
</comment>
<organism evidence="10 11">
    <name type="scientific">Roseovarius mucosus</name>
    <dbReference type="NCBI Taxonomy" id="215743"/>
    <lineage>
        <taxon>Bacteria</taxon>
        <taxon>Pseudomonadati</taxon>
        <taxon>Pseudomonadota</taxon>
        <taxon>Alphaproteobacteria</taxon>
        <taxon>Rhodobacterales</taxon>
        <taxon>Roseobacteraceae</taxon>
        <taxon>Roseovarius</taxon>
    </lineage>
</organism>
<dbReference type="NCBIfam" id="NF001965">
    <property type="entry name" value="PRK00742.1"/>
    <property type="match status" value="1"/>
</dbReference>
<dbReference type="EMBL" id="CP020474">
    <property type="protein sequence ID" value="ARE84656.1"/>
    <property type="molecule type" value="Genomic_DNA"/>
</dbReference>
<evidence type="ECO:0000256" key="6">
    <source>
        <dbReference type="PROSITE-ProRule" id="PRU00050"/>
    </source>
</evidence>
<gene>
    <name evidence="10" type="primary">cheB2</name>
    <name evidence="5" type="synonym">cheB</name>
    <name evidence="10" type="ORF">ROSMUCSMR3_03193</name>
</gene>
<dbReference type="InterPro" id="IPR035909">
    <property type="entry name" value="CheB_C"/>
</dbReference>
<comment type="catalytic activity">
    <reaction evidence="4 5">
        <text>[protein]-L-glutamate 5-O-methyl ester + H2O = L-glutamyl-[protein] + methanol + H(+)</text>
        <dbReference type="Rhea" id="RHEA:23236"/>
        <dbReference type="Rhea" id="RHEA-COMP:10208"/>
        <dbReference type="Rhea" id="RHEA-COMP:10311"/>
        <dbReference type="ChEBI" id="CHEBI:15377"/>
        <dbReference type="ChEBI" id="CHEBI:15378"/>
        <dbReference type="ChEBI" id="CHEBI:17790"/>
        <dbReference type="ChEBI" id="CHEBI:29973"/>
        <dbReference type="ChEBI" id="CHEBI:82795"/>
        <dbReference type="EC" id="3.1.1.61"/>
    </reaction>
</comment>
<dbReference type="Gene3D" id="3.40.50.2300">
    <property type="match status" value="1"/>
</dbReference>
<dbReference type="GO" id="GO:0000156">
    <property type="term" value="F:phosphorelay response regulator activity"/>
    <property type="evidence" value="ECO:0007669"/>
    <property type="project" value="InterPro"/>
</dbReference>
<dbReference type="InterPro" id="IPR001789">
    <property type="entry name" value="Sig_transdc_resp-reg_receiver"/>
</dbReference>
<dbReference type="CDD" id="cd16432">
    <property type="entry name" value="CheB_Rec"/>
    <property type="match status" value="1"/>
</dbReference>
<dbReference type="EC" id="3.5.1.44" evidence="5"/>
<dbReference type="InterPro" id="IPR011006">
    <property type="entry name" value="CheY-like_superfamily"/>
</dbReference>
<comment type="PTM">
    <text evidence="5">Phosphorylated by CheA. Phosphorylation of the N-terminal regulatory domain activates the methylesterase activity.</text>
</comment>
<evidence type="ECO:0000256" key="1">
    <source>
        <dbReference type="ARBA" id="ARBA00022490"/>
    </source>
</evidence>
<evidence type="ECO:0000259" key="8">
    <source>
        <dbReference type="PROSITE" id="PS50110"/>
    </source>
</evidence>
<comment type="catalytic activity">
    <reaction evidence="5">
        <text>L-glutaminyl-[protein] + H2O = L-glutamyl-[protein] + NH4(+)</text>
        <dbReference type="Rhea" id="RHEA:16441"/>
        <dbReference type="Rhea" id="RHEA-COMP:10207"/>
        <dbReference type="Rhea" id="RHEA-COMP:10208"/>
        <dbReference type="ChEBI" id="CHEBI:15377"/>
        <dbReference type="ChEBI" id="CHEBI:28938"/>
        <dbReference type="ChEBI" id="CHEBI:29973"/>
        <dbReference type="ChEBI" id="CHEBI:30011"/>
        <dbReference type="EC" id="3.5.1.44"/>
    </reaction>
</comment>
<evidence type="ECO:0000256" key="7">
    <source>
        <dbReference type="PROSITE-ProRule" id="PRU00169"/>
    </source>
</evidence>
<evidence type="ECO:0000313" key="10">
    <source>
        <dbReference type="EMBL" id="ARE84656.1"/>
    </source>
</evidence>
<evidence type="ECO:0000256" key="3">
    <source>
        <dbReference type="ARBA" id="ARBA00022801"/>
    </source>
</evidence>
<reference evidence="10 11" key="1">
    <citation type="submission" date="2017-03" db="EMBL/GenBank/DDBJ databases">
        <title>Genome Sequence of Roseovarius mucosus strain SMR3 Isolated from a culture of the Diatom Skeletonema marinoi.</title>
        <authorList>
            <person name="Topel M."/>
            <person name="Pinder M."/>
            <person name="Johansson O.N."/>
            <person name="Kourtchenko O."/>
            <person name="Godhe A."/>
            <person name="Clarke A.K."/>
        </authorList>
    </citation>
    <scope>NUCLEOTIDE SEQUENCE [LARGE SCALE GENOMIC DNA]</scope>
    <source>
        <strain evidence="10 11">SMR3</strain>
    </source>
</reference>
<dbReference type="Gene3D" id="3.40.50.180">
    <property type="entry name" value="Methylesterase CheB, C-terminal domain"/>
    <property type="match status" value="1"/>
</dbReference>
<keyword evidence="3 5" id="KW-0378">Hydrolase</keyword>
<dbReference type="Pfam" id="PF01339">
    <property type="entry name" value="CheB_methylest"/>
    <property type="match status" value="1"/>
</dbReference>
<evidence type="ECO:0000256" key="4">
    <source>
        <dbReference type="ARBA" id="ARBA00048267"/>
    </source>
</evidence>
<feature type="active site" evidence="5 6">
    <location>
        <position position="174"/>
    </location>
</feature>
<dbReference type="AlphaFoldDB" id="A0A1V0RSI5"/>
<evidence type="ECO:0000256" key="5">
    <source>
        <dbReference type="HAMAP-Rule" id="MF_00099"/>
    </source>
</evidence>
<evidence type="ECO:0000256" key="2">
    <source>
        <dbReference type="ARBA" id="ARBA00022500"/>
    </source>
</evidence>
<protein>
    <recommendedName>
        <fullName evidence="5">Protein-glutamate methylesterase/protein-glutamine glutaminase</fullName>
        <ecNumber evidence="5">3.1.1.61</ecNumber>
        <ecNumber evidence="5">3.5.1.44</ecNumber>
    </recommendedName>
</protein>
<dbReference type="CDD" id="cd17541">
    <property type="entry name" value="REC_CheB-like"/>
    <property type="match status" value="1"/>
</dbReference>
<feature type="active site" evidence="5 6">
    <location>
        <position position="298"/>
    </location>
</feature>
<dbReference type="GO" id="GO:0006935">
    <property type="term" value="P:chemotaxis"/>
    <property type="evidence" value="ECO:0007669"/>
    <property type="project" value="UniProtKB-UniRule"/>
</dbReference>
<keyword evidence="1 5" id="KW-0963">Cytoplasm</keyword>
<keyword evidence="11" id="KW-1185">Reference proteome</keyword>
<dbReference type="InterPro" id="IPR008248">
    <property type="entry name" value="CheB-like"/>
</dbReference>
<comment type="similarity">
    <text evidence="5">Belongs to the CheB family.</text>
</comment>
<dbReference type="RefSeq" id="WP_237183463.1">
    <property type="nucleotide sequence ID" value="NZ_CP020474.1"/>
</dbReference>
<keyword evidence="5 7" id="KW-0597">Phosphoprotein</keyword>
<feature type="domain" description="CheB-type methylesterase" evidence="9">
    <location>
        <begin position="162"/>
        <end position="356"/>
    </location>
</feature>
<dbReference type="HAMAP" id="MF_00099">
    <property type="entry name" value="CheB_chemtxs"/>
    <property type="match status" value="1"/>
</dbReference>
<dbReference type="Pfam" id="PF00072">
    <property type="entry name" value="Response_reg"/>
    <property type="match status" value="1"/>
</dbReference>
<dbReference type="GO" id="GO:0005737">
    <property type="term" value="C:cytoplasm"/>
    <property type="evidence" value="ECO:0007669"/>
    <property type="project" value="UniProtKB-SubCell"/>
</dbReference>
<evidence type="ECO:0000259" key="9">
    <source>
        <dbReference type="PROSITE" id="PS50122"/>
    </source>
</evidence>
<dbReference type="EC" id="3.1.1.61" evidence="5"/>
<dbReference type="Proteomes" id="UP000192273">
    <property type="component" value="Chromosome"/>
</dbReference>
<dbReference type="GO" id="GO:0008984">
    <property type="term" value="F:protein-glutamate methylesterase activity"/>
    <property type="evidence" value="ECO:0007669"/>
    <property type="project" value="UniProtKB-UniRule"/>
</dbReference>
<accession>A0A1V0RSI5</accession>
<evidence type="ECO:0000313" key="11">
    <source>
        <dbReference type="Proteomes" id="UP000192273"/>
    </source>
</evidence>
<dbReference type="PANTHER" id="PTHR42872">
    <property type="entry name" value="PROTEIN-GLUTAMATE METHYLESTERASE/PROTEIN-GLUTAMINE GLUTAMINASE"/>
    <property type="match status" value="1"/>
</dbReference>
<dbReference type="SUPFAM" id="SSF52738">
    <property type="entry name" value="Methylesterase CheB, C-terminal domain"/>
    <property type="match status" value="1"/>
</dbReference>
<dbReference type="InterPro" id="IPR000673">
    <property type="entry name" value="Sig_transdc_resp-reg_Me-estase"/>
</dbReference>
<comment type="function">
    <text evidence="5">Involved in chemotaxis. Part of a chemotaxis signal transduction system that modulates chemotaxis in response to various stimuli. Catalyzes the demethylation of specific methylglutamate residues introduced into the chemoreceptors (methyl-accepting chemotaxis proteins or MCP) by CheR. Also mediates the irreversible deamidation of specific glutamine residues to glutamic acid.</text>
</comment>
<feature type="modified residue" description="4-aspartylphosphate" evidence="5 7">
    <location>
        <position position="60"/>
    </location>
</feature>
<comment type="subcellular location">
    <subcellularLocation>
        <location evidence="5">Cytoplasm</location>
    </subcellularLocation>
</comment>
<dbReference type="SMART" id="SM00448">
    <property type="entry name" value="REC"/>
    <property type="match status" value="1"/>
</dbReference>
<feature type="active site" evidence="5 6">
    <location>
        <position position="200"/>
    </location>
</feature>
<dbReference type="PROSITE" id="PS50110">
    <property type="entry name" value="RESPONSE_REGULATORY"/>
    <property type="match status" value="1"/>
</dbReference>
<dbReference type="PIRSF" id="PIRSF000876">
    <property type="entry name" value="RR_chemtxs_CheB"/>
    <property type="match status" value="1"/>
</dbReference>
<dbReference type="KEGG" id="rmm:ROSMUCSMR3_03193"/>
<feature type="domain" description="Response regulatory" evidence="8">
    <location>
        <begin position="9"/>
        <end position="126"/>
    </location>
</feature>
<name>A0A1V0RSI5_9RHOB</name>
<proteinExistence type="inferred from homology"/>
<dbReference type="SUPFAM" id="SSF52172">
    <property type="entry name" value="CheY-like"/>
    <property type="match status" value="1"/>
</dbReference>